<protein>
    <submittedName>
        <fullName evidence="3">Uncharacterized protein</fullName>
    </submittedName>
</protein>
<keyword evidence="2" id="KW-0812">Transmembrane</keyword>
<dbReference type="EMBL" id="KN847554">
    <property type="protein sequence ID" value="KIW01533.1"/>
    <property type="molecule type" value="Genomic_DNA"/>
</dbReference>
<dbReference type="STRING" id="253628.A0A0D2A411"/>
<evidence type="ECO:0000256" key="2">
    <source>
        <dbReference type="SAM" id="Phobius"/>
    </source>
</evidence>
<reference evidence="3 4" key="1">
    <citation type="submission" date="2015-01" db="EMBL/GenBank/DDBJ databases">
        <title>The Genome Sequence of Ochroconis gallopava CBS43764.</title>
        <authorList>
            <consortium name="The Broad Institute Genomics Platform"/>
            <person name="Cuomo C."/>
            <person name="de Hoog S."/>
            <person name="Gorbushina A."/>
            <person name="Stielow B."/>
            <person name="Teixiera M."/>
            <person name="Abouelleil A."/>
            <person name="Chapman S.B."/>
            <person name="Priest M."/>
            <person name="Young S.K."/>
            <person name="Wortman J."/>
            <person name="Nusbaum C."/>
            <person name="Birren B."/>
        </authorList>
    </citation>
    <scope>NUCLEOTIDE SEQUENCE [LARGE SCALE GENOMIC DNA]</scope>
    <source>
        <strain evidence="3 4">CBS 43764</strain>
    </source>
</reference>
<keyword evidence="2" id="KW-0472">Membrane</keyword>
<evidence type="ECO:0000313" key="3">
    <source>
        <dbReference type="EMBL" id="KIW01533.1"/>
    </source>
</evidence>
<evidence type="ECO:0000313" key="4">
    <source>
        <dbReference type="Proteomes" id="UP000053259"/>
    </source>
</evidence>
<dbReference type="AlphaFoldDB" id="A0A0D2A411"/>
<feature type="transmembrane region" description="Helical" evidence="2">
    <location>
        <begin position="271"/>
        <end position="289"/>
    </location>
</feature>
<dbReference type="VEuPathDB" id="FungiDB:PV09_07011"/>
<feature type="compositionally biased region" description="Polar residues" evidence="1">
    <location>
        <begin position="57"/>
        <end position="71"/>
    </location>
</feature>
<dbReference type="Proteomes" id="UP000053259">
    <property type="component" value="Unassembled WGS sequence"/>
</dbReference>
<evidence type="ECO:0000256" key="1">
    <source>
        <dbReference type="SAM" id="MobiDB-lite"/>
    </source>
</evidence>
<organism evidence="3 4">
    <name type="scientific">Verruconis gallopava</name>
    <dbReference type="NCBI Taxonomy" id="253628"/>
    <lineage>
        <taxon>Eukaryota</taxon>
        <taxon>Fungi</taxon>
        <taxon>Dikarya</taxon>
        <taxon>Ascomycota</taxon>
        <taxon>Pezizomycotina</taxon>
        <taxon>Dothideomycetes</taxon>
        <taxon>Pleosporomycetidae</taxon>
        <taxon>Venturiales</taxon>
        <taxon>Sympoventuriaceae</taxon>
        <taxon>Verruconis</taxon>
    </lineage>
</organism>
<feature type="region of interest" description="Disordered" evidence="1">
    <location>
        <begin position="1"/>
        <end position="92"/>
    </location>
</feature>
<dbReference type="OrthoDB" id="3784821at2759"/>
<name>A0A0D2A411_9PEZI</name>
<feature type="compositionally biased region" description="Low complexity" evidence="1">
    <location>
        <begin position="33"/>
        <end position="54"/>
    </location>
</feature>
<dbReference type="HOGENOM" id="CLU_874937_0_0_1"/>
<dbReference type="RefSeq" id="XP_016211402.1">
    <property type="nucleotide sequence ID" value="XM_016360725.1"/>
</dbReference>
<sequence length="318" mass="34162">MSTEIKKRGRPKKVVNEVPLSVEDSPKPASARSSKTSVAKSLASTSSKTAAVKSNGIGKTSNARKQVSEDISQPEKDTESVKSLPAKLKEDAPAPPTVIQAIAIEESRILKELAQSESKKQRKPVHRTKKTAIVSKSEVAAPPAQESTTTASFLEPTNTLAVGLPIPTYQSTMQNVGHQPLCLPWLPNPSQLRQTAYLSTTTTMHAAKRKLPSVKEVNRFVVAEQSSRGGPGSGAIRSRAQQAAEETRGGGAQFTQPGELPAKYKPALRRVQAIIVALPIVIVTSYMLYERLVLGVEPKKLPRLPSGSENRTPPSSKP</sequence>
<dbReference type="InParanoid" id="A0A0D2A411"/>
<keyword evidence="4" id="KW-1185">Reference proteome</keyword>
<accession>A0A0D2A411</accession>
<proteinExistence type="predicted"/>
<dbReference type="GeneID" id="27314984"/>
<gene>
    <name evidence="3" type="ORF">PV09_07011</name>
</gene>
<feature type="region of interest" description="Disordered" evidence="1">
    <location>
        <begin position="223"/>
        <end position="259"/>
    </location>
</feature>
<keyword evidence="2" id="KW-1133">Transmembrane helix</keyword>